<sequence length="147" mass="17100">MIGLYIPLLFPNEDCADMGILLVSFFYLLNTPFLGSIGKISCTLQSHAICGAFEIAPKDNKEKFGEEFFYVLHVCCASEFEDNLEAEVKLYERNIYILLEKPIQVLERRCEHKGLFSLVSAEKLFDRLSRLLLSSHQRIWRTIWNFK</sequence>
<reference evidence="1" key="1">
    <citation type="submission" date="2020-08" db="EMBL/GenBank/DDBJ databases">
        <title>Multicomponent nature underlies the extraordinary mechanical properties of spider dragline silk.</title>
        <authorList>
            <person name="Kono N."/>
            <person name="Nakamura H."/>
            <person name="Mori M."/>
            <person name="Yoshida Y."/>
            <person name="Ohtoshi R."/>
            <person name="Malay A.D."/>
            <person name="Moran D.A.P."/>
            <person name="Tomita M."/>
            <person name="Numata K."/>
            <person name="Arakawa K."/>
        </authorList>
    </citation>
    <scope>NUCLEOTIDE SEQUENCE</scope>
</reference>
<evidence type="ECO:0000313" key="3">
    <source>
        <dbReference type="Proteomes" id="UP000887013"/>
    </source>
</evidence>
<accession>A0A8X6P6L4</accession>
<comment type="caution">
    <text evidence="1">The sequence shown here is derived from an EMBL/GenBank/DDBJ whole genome shotgun (WGS) entry which is preliminary data.</text>
</comment>
<dbReference type="Proteomes" id="UP000887013">
    <property type="component" value="Unassembled WGS sequence"/>
</dbReference>
<organism evidence="1 3">
    <name type="scientific">Nephila pilipes</name>
    <name type="common">Giant wood spider</name>
    <name type="synonym">Nephila maculata</name>
    <dbReference type="NCBI Taxonomy" id="299642"/>
    <lineage>
        <taxon>Eukaryota</taxon>
        <taxon>Metazoa</taxon>
        <taxon>Ecdysozoa</taxon>
        <taxon>Arthropoda</taxon>
        <taxon>Chelicerata</taxon>
        <taxon>Arachnida</taxon>
        <taxon>Araneae</taxon>
        <taxon>Araneomorphae</taxon>
        <taxon>Entelegynae</taxon>
        <taxon>Araneoidea</taxon>
        <taxon>Nephilidae</taxon>
        <taxon>Nephila</taxon>
    </lineage>
</organism>
<gene>
    <name evidence="1" type="ORF">NPIL_195401</name>
    <name evidence="2" type="ORF">NPIL_402452</name>
</gene>
<protein>
    <submittedName>
        <fullName evidence="1">Uncharacterized protein</fullName>
    </submittedName>
</protein>
<dbReference type="EMBL" id="BMAW01016858">
    <property type="protein sequence ID" value="GFT51126.1"/>
    <property type="molecule type" value="Genomic_DNA"/>
</dbReference>
<name>A0A8X6P6L4_NEPPI</name>
<proteinExistence type="predicted"/>
<evidence type="ECO:0000313" key="1">
    <source>
        <dbReference type="EMBL" id="GFT51126.1"/>
    </source>
</evidence>
<keyword evidence="3" id="KW-1185">Reference proteome</keyword>
<dbReference type="AlphaFoldDB" id="A0A8X6P6L4"/>
<evidence type="ECO:0000313" key="2">
    <source>
        <dbReference type="EMBL" id="GFU35735.1"/>
    </source>
</evidence>
<dbReference type="EMBL" id="BMAW01034549">
    <property type="protein sequence ID" value="GFU35735.1"/>
    <property type="molecule type" value="Genomic_DNA"/>
</dbReference>